<proteinExistence type="evidence at protein level"/>
<sequence>MSEILCEWLNEEVKLSRSVVPGSLSEEFSTGYLFGELLHKYGLQDDFNQFSQSRAANAKLNNFSLLEPTLQLLGVQFNENVAHDIMIGKRGAATKLLYELYIALEKKRKTKLTGVAMEAMRPAAPARFKSIGSVSFRERLKSLTSRQADLELWQVSDHFEMKSKAIEDKIARIHISEQQKSLKPQEEQRAQDSEKHRIGRRQNEIMARIQAAVIQVPKPSLSHTLKSNEAKKILKKKREAEDTYKEINKFEKSLVGNAFEVHSQVTDSEIQESLQTQKLQETTLETTAQAATELLPTYSDDDYVRKIQKYLEEDMFAREQREKRRRKMLMEQLIAHEAEEEIYQEEQLVYRLMRQSQQERRIAVQLMHVRHEKEVLKQNRIFREKQYEERRLKEFQEALDREAALAKQEKIDYEEQSVKERERHEKIAIERAQARYKKHYSACWEVIDQIVDLSTKIGEYRVLTNNKVPLKLICDWKELFFNGNSIYEKASIKTLPSEPSPEQLLELNKMDLLDEKDYDEYKNMTGEWCPTEENRENKSLNNNILGHVLHRLMEIFYPSKPRCTLPVLPSFPIKGCILGKVFSGKTTCVKFLEKVCDIQVLSVDTLVQEAIQAFLNNEMKTEHSLISQEAESSAKQYKVQRNFSETSMKYLTDTFTNGTKGNHPFKKHPSDQATVSDHKENDISKLSVRAQLGAASQKLLKKGKSIPDELLVDILLEAIKQTPPEKGWILDGFPTTINQARLFEKACTGIDPDETEAKYVNCGKLSLVTNPRTPNKPPVTLPAFDVSILLDISDTTVLKRVASLMSDKSKPSEIEQEDSSQNSDVKIVEEKTDLARDQVLHRLSGFLDTWPKLENWFSDHQNTLVKVNAEMEESTVCKTVKEILIEEIYKKQNRRYVQEKSPEEKALPVTPQDLLSPVSVTPLIKPGTDEWIYVDEPLPKEIPDFLVPYWEMVENVYVNTIKTVLRCLRDEQYSVIYYLADIRKNFQDYLKHPDHKQEFVSQWQSDFNSIPDDLREDEETKAELHQRVTDLRDLLWDICDKRREEAEQERTDIMNDGWLRDHKGIAINHFFSLMQVEVDRFQDTKRLLHDYYRAMEGKIPTEDRQSFTRLPLLDIIDKEQQEDQNESRRIPLVSYKLPSPETNITKSKSKGNLLKSVKDENSSENVVVALGKDENVIRDTWQTAVTAVSDMVRAEIQSKEVKEEGEKQTEVKEDTKSSQTISSKSTGKDAKDTKKSPKSPTKTKGPRSTASAAEDSPVPLTAEELKKQKLILKIQQEYFAALKHEEKATKTRLKLIKAKALAYVEELTMKAEEAYKDMEKWLGERFLAEMSSVEKLIEVGRHHIESSSKIQYEMNLEETDFFISSDVKVIPDPVPPPQVPLIETSESSTLTISQLNTFHKHFLQVAPKAIRALKQFKGRSNSSSKREVDDRGKEKKDLEHPRIRKNRRFPKIWLTKYSWLKYDDERGIMFCALCRKHNVDLGESIHNFCSGTDDFKLEFINTHQNSEAHAWATCMEAASTASPNTVSAEQTLKSMNSITIGRVESTFRTCHAIAKSVQPFTDLDWIYKSDDVKGTDIGSLFRNYKSARMFKHFMAEAERRALKEELENCKFFSLISDEFTDSISKSAAVVYVHFANEGKVHCQIVGVQSVQKNDASTIKSAIEETFQINLQLSLASLDWSRKLVGFGSEETDVMTGQNNGVANLMREIQPCVQSVHCFAHRLRLAYKGALENIQLYSLTNGLRSMYYFYHSSTLNKKNLKAIYEAIKLHPAIPSCTGGSQWFSRLQTALQILLKGHPAFVLHLDKTKGDSRSSNRQKVKGLLYLLLKMEIVKFSHFLLDVINVLNILLHITMDHNSSIADIFATMQSTVETLQMYQARAGPMERLMKAIQHFHGHQLVGNGNISAVRTKVPSNVVKRLSDCFCDANQGVLKATLIGSFNLWPDKMKQVIVFGEKEVSVLSKHYEAILEAASVKISEVEIEWSMLKLELYNRFQNIQTLTWDSVNAHYSKKYPSILALVDLILTLPASSAEIDQGSGKESHHDASAL</sequence>
<reference evidence="3" key="1">
    <citation type="submission" date="2020-11" db="EMBL/GenBank/DDBJ databases">
        <title>Gallus gallus (Chicken) genome, bGalGal1, GRCg7b, maternal haplotype autosomes + Z &amp; W.</title>
        <authorList>
            <person name="Warren W."/>
            <person name="Formenti G."/>
            <person name="Fedrigo O."/>
            <person name="Haase B."/>
            <person name="Mountcastle J."/>
            <person name="Balacco J."/>
            <person name="Tracey A."/>
            <person name="Schneider V."/>
            <person name="Okimoto R."/>
            <person name="Cheng H."/>
            <person name="Hawken R."/>
            <person name="Howe K."/>
            <person name="Jarvis E.D."/>
        </authorList>
    </citation>
    <scope>NUCLEOTIDE SEQUENCE [LARGE SCALE GENOMIC DNA]</scope>
    <source>
        <strain evidence="3">Broiler</strain>
    </source>
</reference>
<dbReference type="InterPro" id="IPR054517">
    <property type="entry name" value="SPEF2_D5"/>
</dbReference>
<dbReference type="SUPFAM" id="SSF52540">
    <property type="entry name" value="P-loop containing nucleoside triphosphate hydrolases"/>
    <property type="match status" value="1"/>
</dbReference>
<feature type="region of interest" description="Disordered" evidence="1">
    <location>
        <begin position="176"/>
        <end position="197"/>
    </location>
</feature>
<dbReference type="Ensembl" id="ENSGALT00010035626.1">
    <property type="protein sequence ID" value="ENSGALP00010020685.1"/>
    <property type="gene ID" value="ENSGALG00010014805.1"/>
</dbReference>
<dbReference type="OMA" id="IMETKQQ"/>
<evidence type="ECO:0000256" key="1">
    <source>
        <dbReference type="SAM" id="MobiDB-lite"/>
    </source>
</evidence>
<dbReference type="InterPro" id="IPR057456">
    <property type="entry name" value="Znf_C17orf113"/>
</dbReference>
<dbReference type="CTD" id="79925"/>
<dbReference type="OrthoDB" id="62528at2759"/>
<dbReference type="InterPro" id="IPR012337">
    <property type="entry name" value="RNaseH-like_sf"/>
</dbReference>
<dbReference type="Proteomes" id="UP000000539">
    <property type="component" value="Chromosome Z"/>
</dbReference>
<dbReference type="KEGG" id="gga:427435"/>
<dbReference type="Pfam" id="PF25431">
    <property type="entry name" value="zf-C17orf113"/>
    <property type="match status" value="1"/>
</dbReference>
<dbReference type="PANTHER" id="PTHR14919:SF0">
    <property type="entry name" value="SPERM FLAGELLAR PROTEIN 2"/>
    <property type="match status" value="1"/>
</dbReference>
<evidence type="ECO:0000259" key="2">
    <source>
        <dbReference type="PROSITE" id="PS50021"/>
    </source>
</evidence>
<gene>
    <name evidence="3" type="primary">SPEF2</name>
</gene>
<keyword evidence="4" id="KW-1185">Reference proteome</keyword>
<dbReference type="SMART" id="SM00597">
    <property type="entry name" value="ZnF_TTF"/>
    <property type="match status" value="1"/>
</dbReference>
<feature type="domain" description="Calponin-homology (CH)" evidence="2">
    <location>
        <begin position="1"/>
        <end position="105"/>
    </location>
</feature>
<feature type="region of interest" description="Disordered" evidence="1">
    <location>
        <begin position="1417"/>
        <end position="1441"/>
    </location>
</feature>
<reference evidence="3" key="3">
    <citation type="submission" date="2025-09" db="UniProtKB">
        <authorList>
            <consortium name="Ensembl"/>
        </authorList>
    </citation>
    <scope>IDENTIFICATION</scope>
    <source>
        <strain evidence="3">broiler</strain>
    </source>
</reference>
<protein>
    <submittedName>
        <fullName evidence="3">Sperm flagellar 2</fullName>
    </submittedName>
</protein>
<dbReference type="SMR" id="A0A8V0YIE9"/>
<dbReference type="Gene3D" id="1.10.418.10">
    <property type="entry name" value="Calponin-like domain"/>
    <property type="match status" value="1"/>
</dbReference>
<dbReference type="RefSeq" id="XP_046791403.1">
    <property type="nucleotide sequence ID" value="XM_046935447.1"/>
</dbReference>
<reference evidence="3" key="2">
    <citation type="submission" date="2025-08" db="UniProtKB">
        <authorList>
            <consortium name="Ensembl"/>
        </authorList>
    </citation>
    <scope>IDENTIFICATION</scope>
    <source>
        <strain evidence="3">broiler</strain>
    </source>
</reference>
<dbReference type="SUPFAM" id="SSF53098">
    <property type="entry name" value="Ribonuclease H-like"/>
    <property type="match status" value="1"/>
</dbReference>
<dbReference type="Pfam" id="PF06294">
    <property type="entry name" value="CH_2"/>
    <property type="match status" value="1"/>
</dbReference>
<accession>A0A8V0YIE9</accession>
<evidence type="ECO:0000313" key="4">
    <source>
        <dbReference type="Proteomes" id="UP000000539"/>
    </source>
</evidence>
<dbReference type="PANTHER" id="PTHR14919">
    <property type="entry name" value="KPL2-RELATED"/>
    <property type="match status" value="1"/>
</dbReference>
<dbReference type="InterPro" id="IPR010441">
    <property type="entry name" value="CH_2"/>
</dbReference>
<dbReference type="InterPro" id="IPR001715">
    <property type="entry name" value="CH_dom"/>
</dbReference>
<dbReference type="GO" id="GO:0007288">
    <property type="term" value="P:sperm axoneme assembly"/>
    <property type="evidence" value="ECO:0000318"/>
    <property type="project" value="GO_Central"/>
</dbReference>
<dbReference type="InterPro" id="IPR036872">
    <property type="entry name" value="CH_dom_sf"/>
</dbReference>
<dbReference type="InterPro" id="IPR027417">
    <property type="entry name" value="P-loop_NTPase"/>
</dbReference>
<dbReference type="Gene3D" id="3.40.50.300">
    <property type="entry name" value="P-loop containing nucleotide triphosphate hydrolases"/>
    <property type="match status" value="1"/>
</dbReference>
<dbReference type="GeneID" id="427435"/>
<dbReference type="GeneTree" id="ENSGT00390000008160"/>
<dbReference type="RefSeq" id="XP_015132999.2">
    <property type="nucleotide sequence ID" value="XM_015277513.4"/>
</dbReference>
<evidence type="ECO:0000313" key="3">
    <source>
        <dbReference type="Ensembl" id="ENSGALP00010020685.1"/>
    </source>
</evidence>
<evidence type="ECO:0007829" key="5">
    <source>
        <dbReference type="PeptideAtlas" id="A0A8V0YIE9"/>
    </source>
</evidence>
<feature type="region of interest" description="Disordered" evidence="1">
    <location>
        <begin position="1198"/>
        <end position="1260"/>
    </location>
</feature>
<name>A0A8V0YIE9_CHICK</name>
<dbReference type="GO" id="GO:0002177">
    <property type="term" value="C:manchette"/>
    <property type="evidence" value="ECO:0000318"/>
    <property type="project" value="GO_Central"/>
</dbReference>
<dbReference type="InterPro" id="IPR006580">
    <property type="entry name" value="Znf_TTF"/>
</dbReference>
<dbReference type="GO" id="GO:0097225">
    <property type="term" value="C:sperm midpiece"/>
    <property type="evidence" value="ECO:0000318"/>
    <property type="project" value="GO_Central"/>
</dbReference>
<dbReference type="GO" id="GO:0016604">
    <property type="term" value="C:nuclear body"/>
    <property type="evidence" value="ECO:0007669"/>
    <property type="project" value="Ensembl"/>
</dbReference>
<keyword evidence="5" id="KW-1267">Proteomics identification</keyword>
<dbReference type="Pfam" id="PF00406">
    <property type="entry name" value="ADK"/>
    <property type="match status" value="1"/>
</dbReference>
<feature type="compositionally biased region" description="Basic and acidic residues" evidence="1">
    <location>
        <begin position="183"/>
        <end position="196"/>
    </location>
</feature>
<dbReference type="FunCoup" id="A0A8V0YIE9">
    <property type="interactions" value="53"/>
</dbReference>
<feature type="compositionally biased region" description="Basic and acidic residues" evidence="1">
    <location>
        <begin position="1424"/>
        <end position="1441"/>
    </location>
</feature>
<dbReference type="GO" id="GO:0005829">
    <property type="term" value="C:cytosol"/>
    <property type="evidence" value="ECO:0007669"/>
    <property type="project" value="Ensembl"/>
</dbReference>
<organism evidence="3 4">
    <name type="scientific">Gallus gallus</name>
    <name type="common">Chicken</name>
    <dbReference type="NCBI Taxonomy" id="9031"/>
    <lineage>
        <taxon>Eukaryota</taxon>
        <taxon>Metazoa</taxon>
        <taxon>Chordata</taxon>
        <taxon>Craniata</taxon>
        <taxon>Vertebrata</taxon>
        <taxon>Euteleostomi</taxon>
        <taxon>Archelosauria</taxon>
        <taxon>Archosauria</taxon>
        <taxon>Dinosauria</taxon>
        <taxon>Saurischia</taxon>
        <taxon>Theropoda</taxon>
        <taxon>Coelurosauria</taxon>
        <taxon>Aves</taxon>
        <taxon>Neognathae</taxon>
        <taxon>Galloanserae</taxon>
        <taxon>Galliformes</taxon>
        <taxon>Phasianidae</taxon>
        <taxon>Phasianinae</taxon>
        <taxon>Gallus</taxon>
    </lineage>
</organism>
<feature type="compositionally biased region" description="Basic and acidic residues" evidence="1">
    <location>
        <begin position="1226"/>
        <end position="1235"/>
    </location>
</feature>
<dbReference type="InterPro" id="IPR052634">
    <property type="entry name" value="Sperm_flagellar-bone_growth"/>
</dbReference>
<dbReference type="PROSITE" id="PS50021">
    <property type="entry name" value="CH"/>
    <property type="match status" value="1"/>
</dbReference>
<feature type="compositionally biased region" description="Basic and acidic residues" evidence="1">
    <location>
        <begin position="1198"/>
        <end position="1216"/>
    </location>
</feature>
<dbReference type="Pfam" id="PF22946">
    <property type="entry name" value="SPEF2_D5"/>
    <property type="match status" value="1"/>
</dbReference>